<keyword evidence="3" id="KW-1185">Reference proteome</keyword>
<name>H2DHK5_9VIRU</name>
<dbReference type="Proteomes" id="UP000242780">
    <property type="component" value="Genome"/>
</dbReference>
<dbReference type="GeneID" id="34583081"/>
<organism evidence="2 3">
    <name type="scientific">Heterobasidion partitivirus 7</name>
    <dbReference type="NCBI Taxonomy" id="1387301"/>
    <lineage>
        <taxon>Viruses</taxon>
        <taxon>Riboviria</taxon>
        <taxon>Orthornavirae</taxon>
        <taxon>Pisuviricota</taxon>
        <taxon>Duplopiviricetes</taxon>
        <taxon>Durnavirales</taxon>
        <taxon>Partitiviridae</taxon>
        <taxon>Betapartitivirus</taxon>
        <taxon>Betapartitivirus septemheterobasidion</taxon>
    </lineage>
</organism>
<dbReference type="EMBL" id="JN606090">
    <property type="protein sequence ID" value="AEX87908.1"/>
    <property type="molecule type" value="Genomic_RNA"/>
</dbReference>
<proteinExistence type="predicted"/>
<dbReference type="RefSeq" id="YP_009408641.1">
    <property type="nucleotide sequence ID" value="NC_035486.1"/>
</dbReference>
<dbReference type="OrthoDB" id="8097at10239"/>
<dbReference type="KEGG" id="vg:34583081"/>
<dbReference type="InterPro" id="IPR058242">
    <property type="entry name" value="Capsid_partitivirus"/>
</dbReference>
<evidence type="ECO:0000313" key="2">
    <source>
        <dbReference type="EMBL" id="AEX87908.1"/>
    </source>
</evidence>
<protein>
    <submittedName>
        <fullName evidence="2">Capsid protein</fullName>
    </submittedName>
</protein>
<evidence type="ECO:0000256" key="1">
    <source>
        <dbReference type="SAM" id="MobiDB-lite"/>
    </source>
</evidence>
<accession>H2DHK5</accession>
<evidence type="ECO:0000313" key="3">
    <source>
        <dbReference type="Proteomes" id="UP000242780"/>
    </source>
</evidence>
<reference evidence="2 3" key="1">
    <citation type="journal article" date="2015" name="ISME J.">
        <title>Viruses accumulate in aging infection centers of a fungal forest pathogen.</title>
        <authorList>
            <person name="Vainio E.J."/>
            <person name="Muller M.M."/>
            <person name="Korhonen K."/>
            <person name="Piri T."/>
            <person name="Hantula J."/>
        </authorList>
    </citation>
    <scope>NUCLEOTIDE SEQUENCE [LARGE SCALE GENOMIC DNA]</scope>
    <source>
        <strain evidence="2">HetPV7-pa1-a</strain>
    </source>
</reference>
<feature type="region of interest" description="Disordered" evidence="1">
    <location>
        <begin position="1"/>
        <end position="38"/>
    </location>
</feature>
<dbReference type="Pfam" id="PF25666">
    <property type="entry name" value="Partiti_capsid"/>
    <property type="match status" value="1"/>
</dbReference>
<sequence length="654" mass="73159">MASEETTPDTRDVVAETPSAPQTGTKTHVKSKGPRATGTPTVSLAAIAALKDDAHHGKGIYYSGSFVPDTRFYVLAICTFIGRLFSATDYESSQFVTPPALIAYYLYCLYFLLFYRDMHSKNPSRYAREFTDFGRYNQLLKIMESVYIPDEIFSILQNFSEWSPELLPNFQFVPTLSSTLMLYDLPYLMHPLIFLNGHNTLFNRADSVGHYSNFLKAPIFNMTSTSPTIAARVIRVANLIGCAYNNASNNIVLVQNWLSRVILPFVDPATHRQHLRRTGIAKFNLETIDSRPSTWNPYRFLFTTESAANFESFLDCVHASSEFNRDQLKATKKMSDLFRSVPPAPGSYMIMSYSTPTWHLADLDASHFPAGELTPGSFTTLHNEHTRFGVQITSPTTNANNITVPTTDDGSGPATGFIENLYLASKHTGPAHNSASMGFDIIQRNEMKHSMPNMLVFSPGDSTVDAAIHPMVSGLIVHNGNIDSTAVRTPNPDDEIPYILSRYYDGFMSLRVIRPRFALRTTWLIARTAMESVSNATLGLLWRSDRFQVSRIDADHNAPAAGGFMRMFPFYFVSNVTNWIFGNNMLSSNTVNEPTDPAHRQIADAWSSFRITDEPNALPTVKNTAFGINHGEVLFGRNSTITKFSHPADLLRRN</sequence>